<feature type="domain" description="EF-hand" evidence="2">
    <location>
        <begin position="81"/>
        <end position="116"/>
    </location>
</feature>
<evidence type="ECO:0000313" key="3">
    <source>
        <dbReference type="EMBL" id="EGC36957.1"/>
    </source>
</evidence>
<dbReference type="InterPro" id="IPR018247">
    <property type="entry name" value="EF_Hand_1_Ca_BS"/>
</dbReference>
<name>F0ZGH6_DICPU</name>
<dbReference type="VEuPathDB" id="AmoebaDB:DICPUDRAFT_77398"/>
<feature type="domain" description="EF-hand" evidence="2">
    <location>
        <begin position="41"/>
        <end position="76"/>
    </location>
</feature>
<organism evidence="3 4">
    <name type="scientific">Dictyostelium purpureum</name>
    <name type="common">Slime mold</name>
    <dbReference type="NCBI Taxonomy" id="5786"/>
    <lineage>
        <taxon>Eukaryota</taxon>
        <taxon>Amoebozoa</taxon>
        <taxon>Evosea</taxon>
        <taxon>Eumycetozoa</taxon>
        <taxon>Dictyostelia</taxon>
        <taxon>Dictyosteliales</taxon>
        <taxon>Dictyosteliaceae</taxon>
        <taxon>Dictyostelium</taxon>
    </lineage>
</organism>
<dbReference type="Pfam" id="PF13499">
    <property type="entry name" value="EF-hand_7"/>
    <property type="match status" value="1"/>
</dbReference>
<dbReference type="InterPro" id="IPR011992">
    <property type="entry name" value="EF-hand-dom_pair"/>
</dbReference>
<protein>
    <recommendedName>
        <fullName evidence="2">EF-hand domain-containing protein</fullName>
    </recommendedName>
</protein>
<evidence type="ECO:0000313" key="4">
    <source>
        <dbReference type="Proteomes" id="UP000001064"/>
    </source>
</evidence>
<dbReference type="GO" id="GO:0005509">
    <property type="term" value="F:calcium ion binding"/>
    <property type="evidence" value="ECO:0007669"/>
    <property type="project" value="InterPro"/>
</dbReference>
<sequence>MSSFADQIEKDVQSMLKKYNAKDCITKDEAISYFKNSGSKFPERNASYLFKAMDLDHDGKLTLDEIRAGLIKEYSEKLEDTIELDIDAFFLKHDINKDQKIHKKEMIQYFEDLGTQFPSQAAEAIFKDIDTDKDNVITPNELEKVNILQY</sequence>
<dbReference type="InterPro" id="IPR002048">
    <property type="entry name" value="EF_hand_dom"/>
</dbReference>
<dbReference type="SMART" id="SM00054">
    <property type="entry name" value="EFh"/>
    <property type="match status" value="3"/>
</dbReference>
<dbReference type="PROSITE" id="PS50222">
    <property type="entry name" value="EF_HAND_2"/>
    <property type="match status" value="3"/>
</dbReference>
<dbReference type="RefSeq" id="XP_003286525.1">
    <property type="nucleotide sequence ID" value="XM_003286477.1"/>
</dbReference>
<reference evidence="4" key="1">
    <citation type="journal article" date="2011" name="Genome Biol.">
        <title>Comparative genomics of the social amoebae Dictyostelium discoideum and Dictyostelium purpureum.</title>
        <authorList>
            <consortium name="US DOE Joint Genome Institute (JGI-PGF)"/>
            <person name="Sucgang R."/>
            <person name="Kuo A."/>
            <person name="Tian X."/>
            <person name="Salerno W."/>
            <person name="Parikh A."/>
            <person name="Feasley C.L."/>
            <person name="Dalin E."/>
            <person name="Tu H."/>
            <person name="Huang E."/>
            <person name="Barry K."/>
            <person name="Lindquist E."/>
            <person name="Shapiro H."/>
            <person name="Bruce D."/>
            <person name="Schmutz J."/>
            <person name="Salamov A."/>
            <person name="Fey P."/>
            <person name="Gaudet P."/>
            <person name="Anjard C."/>
            <person name="Babu M.M."/>
            <person name="Basu S."/>
            <person name="Bushmanova Y."/>
            <person name="van der Wel H."/>
            <person name="Katoh-Kurasawa M."/>
            <person name="Dinh C."/>
            <person name="Coutinho P.M."/>
            <person name="Saito T."/>
            <person name="Elias M."/>
            <person name="Schaap P."/>
            <person name="Kay R.R."/>
            <person name="Henrissat B."/>
            <person name="Eichinger L."/>
            <person name="Rivero F."/>
            <person name="Putnam N.H."/>
            <person name="West C.M."/>
            <person name="Loomis W.F."/>
            <person name="Chisholm R.L."/>
            <person name="Shaulsky G."/>
            <person name="Strassmann J.E."/>
            <person name="Queller D.C."/>
            <person name="Kuspa A."/>
            <person name="Grigoriev I.V."/>
        </authorList>
    </citation>
    <scope>NUCLEOTIDE SEQUENCE [LARGE SCALE GENOMIC DNA]</scope>
    <source>
        <strain evidence="4">QSDP1</strain>
    </source>
</reference>
<dbReference type="Proteomes" id="UP000001064">
    <property type="component" value="Unassembled WGS sequence"/>
</dbReference>
<evidence type="ECO:0000256" key="1">
    <source>
        <dbReference type="ARBA" id="ARBA00022837"/>
    </source>
</evidence>
<dbReference type="PROSITE" id="PS00018">
    <property type="entry name" value="EF_HAND_1"/>
    <property type="match status" value="2"/>
</dbReference>
<keyword evidence="1" id="KW-0106">Calcium</keyword>
<dbReference type="SUPFAM" id="SSF47473">
    <property type="entry name" value="EF-hand"/>
    <property type="match status" value="1"/>
</dbReference>
<dbReference type="KEGG" id="dpp:DICPUDRAFT_77398"/>
<proteinExistence type="predicted"/>
<evidence type="ECO:0000259" key="2">
    <source>
        <dbReference type="PROSITE" id="PS50222"/>
    </source>
</evidence>
<dbReference type="EMBL" id="GL871012">
    <property type="protein sequence ID" value="EGC36957.1"/>
    <property type="molecule type" value="Genomic_DNA"/>
</dbReference>
<dbReference type="Gene3D" id="1.10.238.10">
    <property type="entry name" value="EF-hand"/>
    <property type="match status" value="2"/>
</dbReference>
<keyword evidence="4" id="KW-1185">Reference proteome</keyword>
<dbReference type="OMA" id="HPKENAN"/>
<dbReference type="AlphaFoldDB" id="F0ZGH6"/>
<dbReference type="InParanoid" id="F0ZGH6"/>
<dbReference type="Pfam" id="PF13202">
    <property type="entry name" value="EF-hand_5"/>
    <property type="match status" value="1"/>
</dbReference>
<dbReference type="GeneID" id="10503907"/>
<gene>
    <name evidence="3" type="ORF">DICPUDRAFT_77398</name>
</gene>
<dbReference type="OrthoDB" id="20736at2759"/>
<dbReference type="eggNOG" id="ENOG502RI75">
    <property type="taxonomic scope" value="Eukaryota"/>
</dbReference>
<accession>F0ZGH6</accession>
<feature type="domain" description="EF-hand" evidence="2">
    <location>
        <begin position="117"/>
        <end position="150"/>
    </location>
</feature>
<dbReference type="STRING" id="5786.F0ZGH6"/>